<keyword evidence="2" id="KW-0732">Signal</keyword>
<accession>A0A6A4VUE8</accession>
<reference evidence="3 4" key="1">
    <citation type="submission" date="2019-07" db="EMBL/GenBank/DDBJ databases">
        <title>Draft genome assembly of a fouling barnacle, Amphibalanus amphitrite (Darwin, 1854): The first reference genome for Thecostraca.</title>
        <authorList>
            <person name="Kim W."/>
        </authorList>
    </citation>
    <scope>NUCLEOTIDE SEQUENCE [LARGE SCALE GENOMIC DNA]</scope>
    <source>
        <strain evidence="3">SNU_AA5</strain>
        <tissue evidence="3">Soma without cirri and trophi</tissue>
    </source>
</reference>
<name>A0A6A4VUE8_AMPAM</name>
<keyword evidence="4" id="KW-1185">Reference proteome</keyword>
<feature type="chain" id="PRO_5025577758" evidence="2">
    <location>
        <begin position="18"/>
        <end position="120"/>
    </location>
</feature>
<dbReference type="Proteomes" id="UP000440578">
    <property type="component" value="Unassembled WGS sequence"/>
</dbReference>
<evidence type="ECO:0000313" key="4">
    <source>
        <dbReference type="Proteomes" id="UP000440578"/>
    </source>
</evidence>
<keyword evidence="1" id="KW-1133">Transmembrane helix</keyword>
<protein>
    <submittedName>
        <fullName evidence="3">Uncharacterized protein</fullName>
    </submittedName>
</protein>
<evidence type="ECO:0000313" key="3">
    <source>
        <dbReference type="EMBL" id="KAF0297273.1"/>
    </source>
</evidence>
<keyword evidence="1" id="KW-0472">Membrane</keyword>
<keyword evidence="1" id="KW-0812">Transmembrane</keyword>
<feature type="signal peptide" evidence="2">
    <location>
        <begin position="1"/>
        <end position="17"/>
    </location>
</feature>
<evidence type="ECO:0000256" key="1">
    <source>
        <dbReference type="SAM" id="Phobius"/>
    </source>
</evidence>
<sequence>MLATAAAFATALGAASAMELDTTGLEDIVDPRILLIVNGSNFNTTNLQFVLAGVALATLAGLLMALCLYALSYFFSGNDDSYGYGYGYDRYDTEPDTYAAYSQGSQAFQARALGGVSAEK</sequence>
<proteinExistence type="predicted"/>
<evidence type="ECO:0000256" key="2">
    <source>
        <dbReference type="SAM" id="SignalP"/>
    </source>
</evidence>
<comment type="caution">
    <text evidence="3">The sequence shown here is derived from an EMBL/GenBank/DDBJ whole genome shotgun (WGS) entry which is preliminary data.</text>
</comment>
<dbReference type="AlphaFoldDB" id="A0A6A4VUE8"/>
<dbReference type="EMBL" id="VIIS01001502">
    <property type="protein sequence ID" value="KAF0297273.1"/>
    <property type="molecule type" value="Genomic_DNA"/>
</dbReference>
<feature type="transmembrane region" description="Helical" evidence="1">
    <location>
        <begin position="49"/>
        <end position="71"/>
    </location>
</feature>
<organism evidence="3 4">
    <name type="scientific">Amphibalanus amphitrite</name>
    <name type="common">Striped barnacle</name>
    <name type="synonym">Balanus amphitrite</name>
    <dbReference type="NCBI Taxonomy" id="1232801"/>
    <lineage>
        <taxon>Eukaryota</taxon>
        <taxon>Metazoa</taxon>
        <taxon>Ecdysozoa</taxon>
        <taxon>Arthropoda</taxon>
        <taxon>Crustacea</taxon>
        <taxon>Multicrustacea</taxon>
        <taxon>Cirripedia</taxon>
        <taxon>Thoracica</taxon>
        <taxon>Thoracicalcarea</taxon>
        <taxon>Balanomorpha</taxon>
        <taxon>Balanoidea</taxon>
        <taxon>Balanidae</taxon>
        <taxon>Amphibalaninae</taxon>
        <taxon>Amphibalanus</taxon>
    </lineage>
</organism>
<gene>
    <name evidence="3" type="ORF">FJT64_005282</name>
</gene>